<sequence length="145" mass="17324">MIDYSEPDLVYLLKRLASLNYKSQPKSHRKTPVTNESWGRAACQKRRLQRLKGQKPYYKVSRALYKCSICGHREVCELIDICGFDRPTGRCKARDLTVIVQCLITFWQHCTWQFKEHNLFEGSVWHKKEERHKSNRLCLFAWYPE</sequence>
<organism evidence="1 2">
    <name type="scientific">Fusarium oxysporum f. sp. cubense</name>
    <dbReference type="NCBI Taxonomy" id="61366"/>
    <lineage>
        <taxon>Eukaryota</taxon>
        <taxon>Fungi</taxon>
        <taxon>Dikarya</taxon>
        <taxon>Ascomycota</taxon>
        <taxon>Pezizomycotina</taxon>
        <taxon>Sordariomycetes</taxon>
        <taxon>Hypocreomycetidae</taxon>
        <taxon>Hypocreales</taxon>
        <taxon>Nectriaceae</taxon>
        <taxon>Fusarium</taxon>
        <taxon>Fusarium oxysporum species complex</taxon>
    </lineage>
</organism>
<accession>A0A5C6SK87</accession>
<dbReference type="Proteomes" id="UP000321331">
    <property type="component" value="Unassembled WGS sequence"/>
</dbReference>
<proteinExistence type="predicted"/>
<protein>
    <submittedName>
        <fullName evidence="1">Uncharacterized protein</fullName>
    </submittedName>
</protein>
<dbReference type="AlphaFoldDB" id="A0A5C6SK87"/>
<evidence type="ECO:0000313" key="2">
    <source>
        <dbReference type="Proteomes" id="UP000321331"/>
    </source>
</evidence>
<reference evidence="1 2" key="1">
    <citation type="submission" date="2019-07" db="EMBL/GenBank/DDBJ databases">
        <title>The First High-Quality Draft Genome Sequence of the Causal Agent of the Current Panama Disease Epidemic.</title>
        <authorList>
            <person name="Warmington R.J."/>
            <person name="Kay W."/>
            <person name="Jeffries A."/>
            <person name="Bebber D."/>
            <person name="Moore K."/>
            <person name="Studholme D.J."/>
        </authorList>
    </citation>
    <scope>NUCLEOTIDE SEQUENCE [LARGE SCALE GENOMIC DNA]</scope>
    <source>
        <strain evidence="1 2">TR4</strain>
    </source>
</reference>
<comment type="caution">
    <text evidence="1">The sequence shown here is derived from an EMBL/GenBank/DDBJ whole genome shotgun (WGS) entry which is preliminary data.</text>
</comment>
<name>A0A5C6SK87_FUSOC</name>
<dbReference type="EMBL" id="VMNF01000013">
    <property type="protein sequence ID" value="TXB97850.1"/>
    <property type="molecule type" value="Genomic_DNA"/>
</dbReference>
<evidence type="ECO:0000313" key="1">
    <source>
        <dbReference type="EMBL" id="TXB97850.1"/>
    </source>
</evidence>
<gene>
    <name evidence="1" type="ORF">FocTR4_00016928</name>
</gene>